<dbReference type="Proteomes" id="UP000761574">
    <property type="component" value="Unassembled WGS sequence"/>
</dbReference>
<evidence type="ECO:0000256" key="1">
    <source>
        <dbReference type="ARBA" id="ARBA00004442"/>
    </source>
</evidence>
<keyword evidence="6" id="KW-0732">Signal</keyword>
<evidence type="ECO:0000256" key="8">
    <source>
        <dbReference type="ARBA" id="ARBA00023237"/>
    </source>
</evidence>
<evidence type="ECO:0000256" key="6">
    <source>
        <dbReference type="ARBA" id="ARBA00022729"/>
    </source>
</evidence>
<dbReference type="PANTHER" id="PTHR12815:SF47">
    <property type="entry name" value="TRANSLOCATION AND ASSEMBLY MODULE SUBUNIT TAMA"/>
    <property type="match status" value="1"/>
</dbReference>
<comment type="similarity">
    <text evidence="2">Belongs to the TamA family.</text>
</comment>
<comment type="subcellular location">
    <subcellularLocation>
        <location evidence="1">Cell outer membrane</location>
    </subcellularLocation>
</comment>
<organism evidence="13 14">
    <name type="scientific">Shewanella algidipiscicola</name>
    <dbReference type="NCBI Taxonomy" id="614070"/>
    <lineage>
        <taxon>Bacteria</taxon>
        <taxon>Pseudomonadati</taxon>
        <taxon>Pseudomonadota</taxon>
        <taxon>Gammaproteobacteria</taxon>
        <taxon>Alteromonadales</taxon>
        <taxon>Shewanellaceae</taxon>
        <taxon>Shewanella</taxon>
    </lineage>
</organism>
<keyword evidence="8" id="KW-0998">Cell outer membrane</keyword>
<evidence type="ECO:0000313" key="14">
    <source>
        <dbReference type="Proteomes" id="UP000761574"/>
    </source>
</evidence>
<evidence type="ECO:0000256" key="10">
    <source>
        <dbReference type="ARBA" id="ARBA00093548"/>
    </source>
</evidence>
<evidence type="ECO:0000256" key="7">
    <source>
        <dbReference type="ARBA" id="ARBA00023136"/>
    </source>
</evidence>
<sequence>MVGANEALTQNINAHLSPLPTSEVQRRAFLFNTADNLDAALHSLGYYHGVVEQQLASPEQGPWQLILTVTPGEPTLVQWIDIQLSGEIRQDKAVNRWLAKLKMKPGDILNHGQYETIKSQLLTLALARGYFDGHYVTNTIVVNRDLNRAQINLHYDSGPRYKMGSVNFSGDTLIPGLLEQLIPFEPNSDYSTGALGDLNRELVDTGYFTNIKVLPQLDKIEQHKVPIKVELTPRPSHSIKLGLGVDIGSSANNSVEPRVRVTWRTPQINRYGHSQETSVEWSPDRPKFLTTYTIPLSHPLDDQLKIRVGLLRDKYGITQVYDANDRKYVNTGELESTKRSAGVLRQKRLDNNWLLTYSLDALKESYTQSDIYYDPNFLLMGTSLSHTHRGDNSLDPKSGFFQYYSLEYADPSLGSEVRLTRLQAKFKWIDTFFDKHRLVARMDLGANLAAEGDLANIPPSLRYFAGGDQSIRGYSFNELGPYIDYQTQDNQLARMVVGGRYLMVGSIEYQYYVTPTWRVATFVDGGNAFDVDQVEPIVAVGAGIHWISPIGPIKLDLGVGLNESETVDRSWRIHLSMGAEL</sequence>
<evidence type="ECO:0000259" key="12">
    <source>
        <dbReference type="Pfam" id="PF17243"/>
    </source>
</evidence>
<evidence type="ECO:0000256" key="5">
    <source>
        <dbReference type="ARBA" id="ARBA00022692"/>
    </source>
</evidence>
<keyword evidence="5" id="KW-0812">Transmembrane</keyword>
<dbReference type="Gene3D" id="2.40.160.50">
    <property type="entry name" value="membrane protein fhac: a member of the omp85/tpsb transporter family"/>
    <property type="match status" value="1"/>
</dbReference>
<dbReference type="InterPro" id="IPR000184">
    <property type="entry name" value="Bac_surfAg_D15"/>
</dbReference>
<keyword evidence="14" id="KW-1185">Reference proteome</keyword>
<dbReference type="Gene3D" id="3.10.20.310">
    <property type="entry name" value="membrane protein fhac"/>
    <property type="match status" value="3"/>
</dbReference>
<protein>
    <recommendedName>
        <fullName evidence="3">Translocation and assembly module subunit TamA</fullName>
    </recommendedName>
    <alternativeName>
        <fullName evidence="9">Autotransporter assembly factor TamA</fullName>
    </alternativeName>
</protein>
<proteinExistence type="inferred from homology"/>
<evidence type="ECO:0000256" key="9">
    <source>
        <dbReference type="ARBA" id="ARBA00033063"/>
    </source>
</evidence>
<evidence type="ECO:0000256" key="2">
    <source>
        <dbReference type="ARBA" id="ARBA00010248"/>
    </source>
</evidence>
<evidence type="ECO:0000259" key="11">
    <source>
        <dbReference type="Pfam" id="PF01103"/>
    </source>
</evidence>
<dbReference type="EMBL" id="BPFB01000033">
    <property type="protein sequence ID" value="GIU48966.1"/>
    <property type="molecule type" value="Genomic_DNA"/>
</dbReference>
<evidence type="ECO:0000256" key="3">
    <source>
        <dbReference type="ARBA" id="ARBA00015419"/>
    </source>
</evidence>
<dbReference type="Pfam" id="PF17243">
    <property type="entry name" value="POTRA_TamA_1"/>
    <property type="match status" value="1"/>
</dbReference>
<dbReference type="InterPro" id="IPR035243">
    <property type="entry name" value="TamA_POTRA_Dom_1"/>
</dbReference>
<evidence type="ECO:0000313" key="13">
    <source>
        <dbReference type="EMBL" id="GIU48966.1"/>
    </source>
</evidence>
<dbReference type="InterPro" id="IPR039910">
    <property type="entry name" value="D15-like"/>
</dbReference>
<keyword evidence="4" id="KW-1134">Transmembrane beta strand</keyword>
<keyword evidence="7" id="KW-0472">Membrane</keyword>
<gene>
    <name evidence="13" type="ORF">TUM4630_26490</name>
</gene>
<name>A0ABQ4PLI6_9GAMM</name>
<feature type="domain" description="Bacterial surface antigen (D15)" evidence="11">
    <location>
        <begin position="283"/>
        <end position="579"/>
    </location>
</feature>
<feature type="domain" description="TamA POTRA" evidence="12">
    <location>
        <begin position="3"/>
        <end position="71"/>
    </location>
</feature>
<comment type="subunit">
    <text evidence="10">Interacts with TamB to form the translocation and assembly module (TAM).</text>
</comment>
<accession>A0ABQ4PLI6</accession>
<evidence type="ECO:0000256" key="4">
    <source>
        <dbReference type="ARBA" id="ARBA00022452"/>
    </source>
</evidence>
<comment type="caution">
    <text evidence="13">The sequence shown here is derived from an EMBL/GenBank/DDBJ whole genome shotgun (WGS) entry which is preliminary data.</text>
</comment>
<dbReference type="Pfam" id="PF01103">
    <property type="entry name" value="Omp85"/>
    <property type="match status" value="1"/>
</dbReference>
<reference evidence="13 14" key="1">
    <citation type="submission" date="2021-05" db="EMBL/GenBank/DDBJ databases">
        <title>Molecular characterization for Shewanella algae harboring chromosomal blaOXA-55-like strains isolated from clinical and environment sample.</title>
        <authorList>
            <person name="Ohama Y."/>
            <person name="Aoki K."/>
            <person name="Harada S."/>
            <person name="Moriya K."/>
            <person name="Ishii Y."/>
            <person name="Tateda K."/>
        </authorList>
    </citation>
    <scope>NUCLEOTIDE SEQUENCE [LARGE SCALE GENOMIC DNA]</scope>
    <source>
        <strain evidence="13 14">LMG 23746</strain>
    </source>
</reference>
<dbReference type="PANTHER" id="PTHR12815">
    <property type="entry name" value="SORTING AND ASSEMBLY MACHINERY SAMM50 PROTEIN FAMILY MEMBER"/>
    <property type="match status" value="1"/>
</dbReference>